<evidence type="ECO:0000313" key="1">
    <source>
        <dbReference type="EMBL" id="SDU66584.1"/>
    </source>
</evidence>
<dbReference type="EMBL" id="FNLM01000034">
    <property type="protein sequence ID" value="SDU66584.1"/>
    <property type="molecule type" value="Genomic_DNA"/>
</dbReference>
<dbReference type="NCBIfam" id="TIGR01460">
    <property type="entry name" value="HAD-SF-IIA"/>
    <property type="match status" value="1"/>
</dbReference>
<name>A0A1H2KD42_9ACTN</name>
<dbReference type="SUPFAM" id="SSF56784">
    <property type="entry name" value="HAD-like"/>
    <property type="match status" value="1"/>
</dbReference>
<dbReference type="InterPro" id="IPR023214">
    <property type="entry name" value="HAD_sf"/>
</dbReference>
<dbReference type="GO" id="GO:0005737">
    <property type="term" value="C:cytoplasm"/>
    <property type="evidence" value="ECO:0007669"/>
    <property type="project" value="TreeGrafter"/>
</dbReference>
<keyword evidence="1" id="KW-0378">Hydrolase</keyword>
<reference evidence="1 2" key="1">
    <citation type="submission" date="2016-10" db="EMBL/GenBank/DDBJ databases">
        <authorList>
            <person name="de Groot N.N."/>
        </authorList>
    </citation>
    <scope>NUCLEOTIDE SEQUENCE [LARGE SCALE GENOMIC DNA]</scope>
    <source>
        <strain evidence="1 2">DSM 44215</strain>
    </source>
</reference>
<dbReference type="PANTHER" id="PTHR19288:SF46">
    <property type="entry name" value="HALOACID DEHALOGENASE-LIKE HYDROLASE DOMAIN-CONTAINING PROTEIN 2"/>
    <property type="match status" value="1"/>
</dbReference>
<proteinExistence type="predicted"/>
<dbReference type="Proteomes" id="UP000183180">
    <property type="component" value="Unassembled WGS sequence"/>
</dbReference>
<dbReference type="AlphaFoldDB" id="A0A1H2KD42"/>
<dbReference type="STRING" id="158898.SAMN04488548_1343116"/>
<sequence>MGGQASSGYPVRGMPALRRLGPGTTFVPMALGLLLDIDGVMVTSWKALPGAVEAVSRLADRDIPRMFLTNTTSRSRNEIAELLNDCGFSVDADEILTAAKLTAEYVSSTYPGKRVWVLNQGPIAEDMTEVELTDDPADAEVVVLGGAGSVFTHDSLSKVLEMLLDGVPVIAMHRSMTWSTADGLSIDTGVYLEGLEKASGKKIKAIGKPSPLGFRAATDRLGLEPTQVVMVGDDMHNDVLGAQASALIGVLVRTGKFREEGLNALARDEFGPYPDHVIDSVADLPELIDKISGT</sequence>
<dbReference type="InterPro" id="IPR006357">
    <property type="entry name" value="HAD-SF_hydro_IIA"/>
</dbReference>
<gene>
    <name evidence="1" type="ORF">SAMN04488548_1343116</name>
</gene>
<dbReference type="Pfam" id="PF13344">
    <property type="entry name" value="Hydrolase_6"/>
    <property type="match status" value="1"/>
</dbReference>
<organism evidence="1 2">
    <name type="scientific">Gordonia westfalica</name>
    <dbReference type="NCBI Taxonomy" id="158898"/>
    <lineage>
        <taxon>Bacteria</taxon>
        <taxon>Bacillati</taxon>
        <taxon>Actinomycetota</taxon>
        <taxon>Actinomycetes</taxon>
        <taxon>Mycobacteriales</taxon>
        <taxon>Gordoniaceae</taxon>
        <taxon>Gordonia</taxon>
    </lineage>
</organism>
<dbReference type="Pfam" id="PF13242">
    <property type="entry name" value="Hydrolase_like"/>
    <property type="match status" value="1"/>
</dbReference>
<dbReference type="PANTHER" id="PTHR19288">
    <property type="entry name" value="4-NITROPHENYLPHOSPHATASE-RELATED"/>
    <property type="match status" value="1"/>
</dbReference>
<dbReference type="InterPro" id="IPR036412">
    <property type="entry name" value="HAD-like_sf"/>
</dbReference>
<dbReference type="GO" id="GO:0016791">
    <property type="term" value="F:phosphatase activity"/>
    <property type="evidence" value="ECO:0007669"/>
    <property type="project" value="TreeGrafter"/>
</dbReference>
<evidence type="ECO:0000313" key="2">
    <source>
        <dbReference type="Proteomes" id="UP000183180"/>
    </source>
</evidence>
<protein>
    <submittedName>
        <fullName evidence="1">HAD-superfamily subfamily IIA hydrolase, TIGR01458</fullName>
    </submittedName>
</protein>
<dbReference type="Gene3D" id="3.40.50.1000">
    <property type="entry name" value="HAD superfamily/HAD-like"/>
    <property type="match status" value="2"/>
</dbReference>
<accession>A0A1H2KD42</accession>